<sequence>MLQAKHSRATQIILILNRSRISMMGQMKQGNDESDEEGFDMQMIGNFLSFASRGDRVGLNQMLRKGTSPNVQDYDKRTALHLAASEGHAPIVELLLHYKANVNLKDRWQRTPLTDARLYGHRDICRILEVNGGKEFINDQPMTVRNEQDSIELNFDISELNLQHSSNIEQGVFGESQKVKWRGTWVAKTVIKRHIHHPVQMILSAKDNSLLLELRHPNILEFLGSIVHGEEMVLITEYLPQGNLDDILKKKIPLDLPIALRYALDIARGMNYLHEHKPFPIVHNHLDPRNLLQDEGGDLKIGEYWVQMLYKEIQPNQDNCQRNDDSSITSKPVDDTKKDIQSFGFMFYQMLEGRHLLTNTDFDLIHLKSIDFEPKFQFSRRFKRIQQLIEHCTSKDPSERPSFAGVIEILEEVSASMGRPACPVC</sequence>
<comment type="similarity">
    <text evidence="1">Belongs to the protein kinase superfamily. TKL Ser/Thr protein kinase family.</text>
</comment>
<keyword evidence="9" id="KW-1185">Reference proteome</keyword>
<evidence type="ECO:0000256" key="6">
    <source>
        <dbReference type="PROSITE-ProRule" id="PRU00023"/>
    </source>
</evidence>
<dbReference type="InterPro" id="IPR011009">
    <property type="entry name" value="Kinase-like_dom_sf"/>
</dbReference>
<dbReference type="PANTHER" id="PTHR44329:SF71">
    <property type="entry name" value="SERINE_THREONINE-PROTEIN KINASE CTR1-LIKE"/>
    <property type="match status" value="1"/>
</dbReference>
<dbReference type="PANTHER" id="PTHR44329">
    <property type="entry name" value="SERINE/THREONINE-PROTEIN KINASE TNNI3K-RELATED"/>
    <property type="match status" value="1"/>
</dbReference>
<reference evidence="8 9" key="1">
    <citation type="journal article" date="2020" name="Nat. Commun.">
        <title>Genome of Tripterygium wilfordii and identification of cytochrome P450 involved in triptolide biosynthesis.</title>
        <authorList>
            <person name="Tu L."/>
            <person name="Su P."/>
            <person name="Zhang Z."/>
            <person name="Gao L."/>
            <person name="Wang J."/>
            <person name="Hu T."/>
            <person name="Zhou J."/>
            <person name="Zhang Y."/>
            <person name="Zhao Y."/>
            <person name="Liu Y."/>
            <person name="Song Y."/>
            <person name="Tong Y."/>
            <person name="Lu Y."/>
            <person name="Yang J."/>
            <person name="Xu C."/>
            <person name="Jia M."/>
            <person name="Peters R.J."/>
            <person name="Huang L."/>
            <person name="Gao W."/>
        </authorList>
    </citation>
    <scope>NUCLEOTIDE SEQUENCE [LARGE SCALE GENOMIC DNA]</scope>
    <source>
        <strain evidence="9">cv. XIE 37</strain>
        <tissue evidence="8">Leaf</tissue>
    </source>
</reference>
<evidence type="ECO:0000256" key="1">
    <source>
        <dbReference type="ARBA" id="ARBA00005843"/>
    </source>
</evidence>
<evidence type="ECO:0000259" key="7">
    <source>
        <dbReference type="PROSITE" id="PS50011"/>
    </source>
</evidence>
<dbReference type="GO" id="GO:0004674">
    <property type="term" value="F:protein serine/threonine kinase activity"/>
    <property type="evidence" value="ECO:0007669"/>
    <property type="project" value="TreeGrafter"/>
</dbReference>
<dbReference type="Gene3D" id="1.10.510.10">
    <property type="entry name" value="Transferase(Phosphotransferase) domain 1"/>
    <property type="match status" value="1"/>
</dbReference>
<gene>
    <name evidence="8" type="ORF">HS088_TW03G00304</name>
</gene>
<evidence type="ECO:0000256" key="3">
    <source>
        <dbReference type="ARBA" id="ARBA00022741"/>
    </source>
</evidence>
<evidence type="ECO:0000313" key="9">
    <source>
        <dbReference type="Proteomes" id="UP000593562"/>
    </source>
</evidence>
<dbReference type="InParanoid" id="A0A7J7DV26"/>
<dbReference type="SUPFAM" id="SSF56112">
    <property type="entry name" value="Protein kinase-like (PK-like)"/>
    <property type="match status" value="1"/>
</dbReference>
<dbReference type="SUPFAM" id="SSF48403">
    <property type="entry name" value="Ankyrin repeat"/>
    <property type="match status" value="1"/>
</dbReference>
<dbReference type="InterPro" id="IPR000719">
    <property type="entry name" value="Prot_kinase_dom"/>
</dbReference>
<evidence type="ECO:0000256" key="2">
    <source>
        <dbReference type="ARBA" id="ARBA00022679"/>
    </source>
</evidence>
<keyword evidence="4 8" id="KW-0418">Kinase</keyword>
<feature type="repeat" description="ANK" evidence="6">
    <location>
        <begin position="75"/>
        <end position="107"/>
    </location>
</feature>
<evidence type="ECO:0000256" key="4">
    <source>
        <dbReference type="ARBA" id="ARBA00022777"/>
    </source>
</evidence>
<dbReference type="PROSITE" id="PS50297">
    <property type="entry name" value="ANK_REP_REGION"/>
    <property type="match status" value="1"/>
</dbReference>
<comment type="caution">
    <text evidence="8">The sequence shown here is derived from an EMBL/GenBank/DDBJ whole genome shotgun (WGS) entry which is preliminary data.</text>
</comment>
<keyword evidence="5" id="KW-0067">ATP-binding</keyword>
<dbReference type="AlphaFoldDB" id="A0A7J7DV26"/>
<feature type="domain" description="Protein kinase" evidence="7">
    <location>
        <begin position="162"/>
        <end position="413"/>
    </location>
</feature>
<name>A0A7J7DV26_TRIWF</name>
<dbReference type="GO" id="GO:0005524">
    <property type="term" value="F:ATP binding"/>
    <property type="evidence" value="ECO:0007669"/>
    <property type="project" value="UniProtKB-KW"/>
</dbReference>
<dbReference type="PIRSF" id="PIRSF000654">
    <property type="entry name" value="Integrin-linked_kinase"/>
    <property type="match status" value="1"/>
</dbReference>
<dbReference type="InterPro" id="IPR036770">
    <property type="entry name" value="Ankyrin_rpt-contain_sf"/>
</dbReference>
<dbReference type="Pfam" id="PF12796">
    <property type="entry name" value="Ank_2"/>
    <property type="match status" value="1"/>
</dbReference>
<evidence type="ECO:0000313" key="8">
    <source>
        <dbReference type="EMBL" id="KAF5749976.1"/>
    </source>
</evidence>
<dbReference type="Pfam" id="PF07714">
    <property type="entry name" value="PK_Tyr_Ser-Thr"/>
    <property type="match status" value="1"/>
</dbReference>
<dbReference type="PROSITE" id="PS50011">
    <property type="entry name" value="PROTEIN_KINASE_DOM"/>
    <property type="match status" value="1"/>
</dbReference>
<dbReference type="SMART" id="SM00248">
    <property type="entry name" value="ANK"/>
    <property type="match status" value="2"/>
</dbReference>
<accession>A0A7J7DV26</accession>
<organism evidence="8 9">
    <name type="scientific">Tripterygium wilfordii</name>
    <name type="common">Thunder God vine</name>
    <dbReference type="NCBI Taxonomy" id="458696"/>
    <lineage>
        <taxon>Eukaryota</taxon>
        <taxon>Viridiplantae</taxon>
        <taxon>Streptophyta</taxon>
        <taxon>Embryophyta</taxon>
        <taxon>Tracheophyta</taxon>
        <taxon>Spermatophyta</taxon>
        <taxon>Magnoliopsida</taxon>
        <taxon>eudicotyledons</taxon>
        <taxon>Gunneridae</taxon>
        <taxon>Pentapetalae</taxon>
        <taxon>rosids</taxon>
        <taxon>fabids</taxon>
        <taxon>Celastrales</taxon>
        <taxon>Celastraceae</taxon>
        <taxon>Tripterygium</taxon>
    </lineage>
</organism>
<proteinExistence type="inferred from homology"/>
<dbReference type="InterPro" id="IPR002110">
    <property type="entry name" value="Ankyrin_rpt"/>
</dbReference>
<protein>
    <submittedName>
        <fullName evidence="8">Putative serine-threonine protein kinase</fullName>
    </submittedName>
</protein>
<keyword evidence="6" id="KW-0040">ANK repeat</keyword>
<dbReference type="InterPro" id="IPR001245">
    <property type="entry name" value="Ser-Thr/Tyr_kinase_cat_dom"/>
</dbReference>
<evidence type="ECO:0000256" key="5">
    <source>
        <dbReference type="ARBA" id="ARBA00022840"/>
    </source>
</evidence>
<dbReference type="EMBL" id="JAAARO010000003">
    <property type="protein sequence ID" value="KAF5749976.1"/>
    <property type="molecule type" value="Genomic_DNA"/>
</dbReference>
<dbReference type="InterPro" id="IPR051681">
    <property type="entry name" value="Ser/Thr_Kinases-Pseudokinases"/>
</dbReference>
<dbReference type="Gene3D" id="1.25.40.20">
    <property type="entry name" value="Ankyrin repeat-containing domain"/>
    <property type="match status" value="1"/>
</dbReference>
<dbReference type="FunFam" id="3.30.200.20:FF:000180">
    <property type="entry name" value="serine/threonine-protein kinase STY46-like"/>
    <property type="match status" value="1"/>
</dbReference>
<keyword evidence="3" id="KW-0547">Nucleotide-binding</keyword>
<keyword evidence="2" id="KW-0808">Transferase</keyword>
<dbReference type="PROSITE" id="PS50088">
    <property type="entry name" value="ANK_REPEAT"/>
    <property type="match status" value="1"/>
</dbReference>
<dbReference type="Proteomes" id="UP000593562">
    <property type="component" value="Unassembled WGS sequence"/>
</dbReference>